<dbReference type="Proteomes" id="UP000007879">
    <property type="component" value="Unassembled WGS sequence"/>
</dbReference>
<dbReference type="SUPFAM" id="SSF51197">
    <property type="entry name" value="Clavaminate synthase-like"/>
    <property type="match status" value="1"/>
</dbReference>
<organism evidence="3">
    <name type="scientific">Amphimedon queenslandica</name>
    <name type="common">Sponge</name>
    <dbReference type="NCBI Taxonomy" id="400682"/>
    <lineage>
        <taxon>Eukaryota</taxon>
        <taxon>Metazoa</taxon>
        <taxon>Porifera</taxon>
        <taxon>Demospongiae</taxon>
        <taxon>Heteroscleromorpha</taxon>
        <taxon>Haplosclerida</taxon>
        <taxon>Niphatidae</taxon>
        <taxon>Amphimedon</taxon>
    </lineage>
</organism>
<dbReference type="AlphaFoldDB" id="A0A1X7UL04"/>
<proteinExistence type="predicted"/>
<feature type="signal peptide" evidence="1">
    <location>
        <begin position="1"/>
        <end position="24"/>
    </location>
</feature>
<reference evidence="3" key="2">
    <citation type="submission" date="2017-05" db="UniProtKB">
        <authorList>
            <consortium name="EnsemblMetazoa"/>
        </authorList>
    </citation>
    <scope>IDENTIFICATION</scope>
</reference>
<keyword evidence="1" id="KW-0732">Signal</keyword>
<dbReference type="InterPro" id="IPR003347">
    <property type="entry name" value="JmjC_dom"/>
</dbReference>
<dbReference type="eggNOG" id="KOG2508">
    <property type="taxonomic scope" value="Eukaryota"/>
</dbReference>
<dbReference type="FunFam" id="2.60.120.10:FF:000299">
    <property type="entry name" value="Predicted protein"/>
    <property type="match status" value="1"/>
</dbReference>
<dbReference type="EnsemblMetazoa" id="XM_003387619.2">
    <property type="protein sequence ID" value="XP_003387667.2"/>
    <property type="gene ID" value="LOC100637214"/>
</dbReference>
<evidence type="ECO:0000313" key="3">
    <source>
        <dbReference type="EnsemblMetazoa" id="Aqu2.1.28112_001"/>
    </source>
</evidence>
<dbReference type="OrthoDB" id="415358at2759"/>
<dbReference type="PANTHER" id="PTHR12461:SF83">
    <property type="entry name" value="JMJC DOMAIN-CONTAINING PROTEIN"/>
    <property type="match status" value="1"/>
</dbReference>
<evidence type="ECO:0000259" key="2">
    <source>
        <dbReference type="PROSITE" id="PS51184"/>
    </source>
</evidence>
<dbReference type="STRING" id="400682.A0A1X7UL04"/>
<dbReference type="InterPro" id="IPR041667">
    <property type="entry name" value="Cupin_8"/>
</dbReference>
<protein>
    <recommendedName>
        <fullName evidence="2">JmjC domain-containing protein</fullName>
    </recommendedName>
</protein>
<dbReference type="InParanoid" id="A0A1X7UL04"/>
<dbReference type="Gene3D" id="2.60.120.10">
    <property type="entry name" value="Jelly Rolls"/>
    <property type="match status" value="1"/>
</dbReference>
<dbReference type="PANTHER" id="PTHR12461">
    <property type="entry name" value="HYPOXIA-INDUCIBLE FACTOR 1 ALPHA INHIBITOR-RELATED"/>
    <property type="match status" value="1"/>
</dbReference>
<dbReference type="KEGG" id="aqu:100637214"/>
<evidence type="ECO:0000313" key="4">
    <source>
        <dbReference type="Proteomes" id="UP000007879"/>
    </source>
</evidence>
<dbReference type="InterPro" id="IPR014710">
    <property type="entry name" value="RmlC-like_jellyroll"/>
</dbReference>
<name>A0A1X7UL04_AMPQE</name>
<feature type="domain" description="JmjC" evidence="2">
    <location>
        <begin position="288"/>
        <end position="476"/>
    </location>
</feature>
<feature type="chain" id="PRO_5013231186" description="JmjC domain-containing protein" evidence="1">
    <location>
        <begin position="25"/>
        <end position="480"/>
    </location>
</feature>
<gene>
    <name evidence="3" type="primary">100637214</name>
</gene>
<evidence type="ECO:0000256" key="1">
    <source>
        <dbReference type="SAM" id="SignalP"/>
    </source>
</evidence>
<sequence>MHAMMAVNLLHFLVIFCCFIEARSLRVLNKTEIEQLSTTGCILLGLSDTSPSLTSLLEEIASVYKEEKTVTIAAGSRDDITWNKPGNGGKFAEVAFYKCQPLDRSCLLSVVHRPTAEPYTGPLVADQLIMFLNYHCHSYRKAGGGLESGGILRESLLAGQYRISENEESCSIVDSSLTKSEFFWSFLSVSRPVVIRDAINKWPAMKKWSMEYLREKYGLKEIHVKITQDGVFEGVEAASLWPGYSDSWIPERVRSQLSFPELVVVRPATDEMPFGDFLDLVSLGRNKSGASSYLEYSSIPSYLPALESDIETLSFVEDLLERKHLNIWLSDGDTLGKLHFDPYDNLLCQLSGEKHLTLFEPYDNRNLYEAHIPEALLGYDKKRRKVFRKNLLQSTSMVMSPVDILDPDYKRFPLFRKAKRLQCVLRPGDVLFMPAFWWHEVQSYPDPIQHRNLAINYWYAITHYRAIAAFHFLQHCIGHW</sequence>
<dbReference type="PROSITE" id="PS51184">
    <property type="entry name" value="JMJC"/>
    <property type="match status" value="1"/>
</dbReference>
<dbReference type="EnsemblMetazoa" id="Aqu2.1.28112_001">
    <property type="protein sequence ID" value="Aqu2.1.28112_001"/>
    <property type="gene ID" value="Aqu2.1.28112"/>
</dbReference>
<keyword evidence="4" id="KW-1185">Reference proteome</keyword>
<dbReference type="Pfam" id="PF13621">
    <property type="entry name" value="Cupin_8"/>
    <property type="match status" value="1"/>
</dbReference>
<reference evidence="4" key="1">
    <citation type="journal article" date="2010" name="Nature">
        <title>The Amphimedon queenslandica genome and the evolution of animal complexity.</title>
        <authorList>
            <person name="Srivastava M."/>
            <person name="Simakov O."/>
            <person name="Chapman J."/>
            <person name="Fahey B."/>
            <person name="Gauthier M.E."/>
            <person name="Mitros T."/>
            <person name="Richards G.S."/>
            <person name="Conaco C."/>
            <person name="Dacre M."/>
            <person name="Hellsten U."/>
            <person name="Larroux C."/>
            <person name="Putnam N.H."/>
            <person name="Stanke M."/>
            <person name="Adamska M."/>
            <person name="Darling A."/>
            <person name="Degnan S.M."/>
            <person name="Oakley T.H."/>
            <person name="Plachetzki D.C."/>
            <person name="Zhai Y."/>
            <person name="Adamski M."/>
            <person name="Calcino A."/>
            <person name="Cummins S.F."/>
            <person name="Goodstein D.M."/>
            <person name="Harris C."/>
            <person name="Jackson D.J."/>
            <person name="Leys S.P."/>
            <person name="Shu S."/>
            <person name="Woodcroft B.J."/>
            <person name="Vervoort M."/>
            <person name="Kosik K.S."/>
            <person name="Manning G."/>
            <person name="Degnan B.M."/>
            <person name="Rokhsar D.S."/>
        </authorList>
    </citation>
    <scope>NUCLEOTIDE SEQUENCE [LARGE SCALE GENOMIC DNA]</scope>
</reference>
<accession>A0A1X7UL04</accession>
<dbReference type="SMART" id="SM00558">
    <property type="entry name" value="JmjC"/>
    <property type="match status" value="1"/>
</dbReference>